<proteinExistence type="predicted"/>
<evidence type="ECO:0000313" key="3">
    <source>
        <dbReference type="Proteomes" id="UP000073604"/>
    </source>
</evidence>
<dbReference type="PANTHER" id="PTHR42951:SF14">
    <property type="entry name" value="METALLO-BETA-LACTAMASE SUPERFAMILY PROTEIN"/>
    <property type="match status" value="1"/>
</dbReference>
<organism evidence="2 3">
    <name type="scientific">Thermococcus peptonophilus</name>
    <dbReference type="NCBI Taxonomy" id="53952"/>
    <lineage>
        <taxon>Archaea</taxon>
        <taxon>Methanobacteriati</taxon>
        <taxon>Methanobacteriota</taxon>
        <taxon>Thermococci</taxon>
        <taxon>Thermococcales</taxon>
        <taxon>Thermococcaceae</taxon>
        <taxon>Thermococcus</taxon>
    </lineage>
</organism>
<gene>
    <name evidence="2" type="ORF">A0127_03750</name>
</gene>
<keyword evidence="3" id="KW-1185">Reference proteome</keyword>
<dbReference type="Pfam" id="PF00753">
    <property type="entry name" value="Lactamase_B"/>
    <property type="match status" value="1"/>
</dbReference>
<dbReference type="InterPro" id="IPR036866">
    <property type="entry name" value="RibonucZ/Hydroxyglut_hydro"/>
</dbReference>
<dbReference type="InterPro" id="IPR001279">
    <property type="entry name" value="Metallo-B-lactamas"/>
</dbReference>
<dbReference type="InterPro" id="IPR050855">
    <property type="entry name" value="NDM-1-like"/>
</dbReference>
<name>A0A142CU95_9EURY</name>
<evidence type="ECO:0000313" key="2">
    <source>
        <dbReference type="EMBL" id="AMQ18347.1"/>
    </source>
</evidence>
<keyword evidence="2" id="KW-0378">Hydrolase</keyword>
<dbReference type="AlphaFoldDB" id="A0A142CU95"/>
<dbReference type="SUPFAM" id="SSF56281">
    <property type="entry name" value="Metallo-hydrolase/oxidoreductase"/>
    <property type="match status" value="1"/>
</dbReference>
<reference evidence="3" key="1">
    <citation type="submission" date="2016-03" db="EMBL/GenBank/DDBJ databases">
        <authorList>
            <person name="Oger P.M."/>
        </authorList>
    </citation>
    <scope>NUCLEOTIDE SEQUENCE [LARGE SCALE GENOMIC DNA]</scope>
    <source>
        <strain evidence="3">OG-1</strain>
    </source>
</reference>
<dbReference type="KEGG" id="tpep:A0127_03750"/>
<dbReference type="Proteomes" id="UP000073604">
    <property type="component" value="Chromosome"/>
</dbReference>
<dbReference type="EMBL" id="CP014750">
    <property type="protein sequence ID" value="AMQ18347.1"/>
    <property type="molecule type" value="Genomic_DNA"/>
</dbReference>
<dbReference type="RefSeq" id="WP_062388149.1">
    <property type="nucleotide sequence ID" value="NZ_CP014750.1"/>
</dbReference>
<dbReference type="Gene3D" id="3.60.15.10">
    <property type="entry name" value="Ribonuclease Z/Hydroxyacylglutathione hydrolase-like"/>
    <property type="match status" value="1"/>
</dbReference>
<protein>
    <submittedName>
        <fullName evidence="2">Zn-dependent hydrolase</fullName>
    </submittedName>
</protein>
<sequence length="292" mass="32506">MGIRKLGDTAYLYLGSPSTLIRVHEGKTVLVDPGHGSGRHKDLKREVRKLGLEIQLQLATHGHADHVSVCPKIDAPLLTHRFEFSIAESSLNREILTFGSKAPEGFLAYYIPEEVKVQGVFEWGDEIAGLRAIQLNGHSPGMTGFLDEENGLLYAGDSFFGEKLLQSVGLSYLVDVDLFRKSLEVLREYAGSGYLLIPSHGKPVSGEEAIETLEFNIKRVEDAENLALDFLREPLSVDELAFRIMRTLGVEITPKKLSLNLVPARALIAELYNRGEIEAVVEDGLRWVRRKK</sequence>
<dbReference type="STRING" id="53952.A0127_03750"/>
<evidence type="ECO:0000259" key="1">
    <source>
        <dbReference type="SMART" id="SM00849"/>
    </source>
</evidence>
<dbReference type="OrthoDB" id="197151at2157"/>
<feature type="domain" description="Metallo-beta-lactamase" evidence="1">
    <location>
        <begin position="15"/>
        <end position="200"/>
    </location>
</feature>
<dbReference type="PANTHER" id="PTHR42951">
    <property type="entry name" value="METALLO-BETA-LACTAMASE DOMAIN-CONTAINING"/>
    <property type="match status" value="1"/>
</dbReference>
<dbReference type="SMART" id="SM00849">
    <property type="entry name" value="Lactamase_B"/>
    <property type="match status" value="1"/>
</dbReference>
<dbReference type="GO" id="GO:0016787">
    <property type="term" value="F:hydrolase activity"/>
    <property type="evidence" value="ECO:0007669"/>
    <property type="project" value="UniProtKB-KW"/>
</dbReference>
<accession>A0A142CU95</accession>
<dbReference type="GeneID" id="27139630"/>